<sequence length="69" mass="7425">MKSATPQVGLVLVGGGARGAYQAGALKYYEDAKRCLEPIVQTFSSVQAQRQSHHSLINLTAQLLNDPLL</sequence>
<dbReference type="RefSeq" id="WP_015185784.1">
    <property type="nucleotide sequence ID" value="NC_019738.1"/>
</dbReference>
<dbReference type="KEGG" id="mic:Mic7113_6056"/>
<dbReference type="Proteomes" id="UP000010471">
    <property type="component" value="Chromosome"/>
</dbReference>
<organism evidence="1 2">
    <name type="scientific">Allocoleopsis franciscana PCC 7113</name>
    <dbReference type="NCBI Taxonomy" id="1173027"/>
    <lineage>
        <taxon>Bacteria</taxon>
        <taxon>Bacillati</taxon>
        <taxon>Cyanobacteriota</taxon>
        <taxon>Cyanophyceae</taxon>
        <taxon>Coleofasciculales</taxon>
        <taxon>Coleofasciculaceae</taxon>
        <taxon>Allocoleopsis</taxon>
        <taxon>Allocoleopsis franciscana</taxon>
    </lineage>
</organism>
<evidence type="ECO:0000313" key="1">
    <source>
        <dbReference type="EMBL" id="AFZ21655.1"/>
    </source>
</evidence>
<gene>
    <name evidence="1" type="ORF">Mic7113_6056</name>
</gene>
<dbReference type="STRING" id="1173027.Mic7113_6056"/>
<dbReference type="OrthoDB" id="9770965at2"/>
<dbReference type="EMBL" id="CP003630">
    <property type="protein sequence ID" value="AFZ21655.1"/>
    <property type="molecule type" value="Genomic_DNA"/>
</dbReference>
<dbReference type="Gene3D" id="3.40.1090.10">
    <property type="entry name" value="Cytosolic phospholipase A2 catalytic domain"/>
    <property type="match status" value="1"/>
</dbReference>
<evidence type="ECO:0000313" key="2">
    <source>
        <dbReference type="Proteomes" id="UP000010471"/>
    </source>
</evidence>
<name>K9WMN2_9CYAN</name>
<proteinExistence type="predicted"/>
<accession>K9WMN2</accession>
<dbReference type="AlphaFoldDB" id="K9WMN2"/>
<reference evidence="1 2" key="1">
    <citation type="submission" date="2012-06" db="EMBL/GenBank/DDBJ databases">
        <title>Finished chromosome of genome of Microcoleus sp. PCC 7113.</title>
        <authorList>
            <consortium name="US DOE Joint Genome Institute"/>
            <person name="Gugger M."/>
            <person name="Coursin T."/>
            <person name="Rippka R."/>
            <person name="Tandeau De Marsac N."/>
            <person name="Huntemann M."/>
            <person name="Wei C.-L."/>
            <person name="Han J."/>
            <person name="Detter J.C."/>
            <person name="Han C."/>
            <person name="Tapia R."/>
            <person name="Chen A."/>
            <person name="Kyrpides N."/>
            <person name="Mavromatis K."/>
            <person name="Markowitz V."/>
            <person name="Szeto E."/>
            <person name="Ivanova N."/>
            <person name="Pagani I."/>
            <person name="Pati A."/>
            <person name="Goodwin L."/>
            <person name="Nordberg H.P."/>
            <person name="Cantor M.N."/>
            <person name="Hua S.X."/>
            <person name="Woyke T."/>
            <person name="Kerfeld C.A."/>
        </authorList>
    </citation>
    <scope>NUCLEOTIDE SEQUENCE [LARGE SCALE GENOMIC DNA]</scope>
    <source>
        <strain evidence="1 2">PCC 7113</strain>
    </source>
</reference>
<dbReference type="SUPFAM" id="SSF52151">
    <property type="entry name" value="FabD/lysophospholipase-like"/>
    <property type="match status" value="1"/>
</dbReference>
<keyword evidence="2" id="KW-1185">Reference proteome</keyword>
<dbReference type="InterPro" id="IPR016035">
    <property type="entry name" value="Acyl_Trfase/lysoPLipase"/>
</dbReference>
<protein>
    <submittedName>
        <fullName evidence="1">Uncharacterized protein</fullName>
    </submittedName>
</protein>
<dbReference type="HOGENOM" id="CLU_2771294_0_0_3"/>